<evidence type="ECO:0000259" key="11">
    <source>
        <dbReference type="PROSITE" id="PS51767"/>
    </source>
</evidence>
<evidence type="ECO:0000313" key="12">
    <source>
        <dbReference type="EMBL" id="JAS91036.1"/>
    </source>
</evidence>
<keyword evidence="2 9" id="KW-0645">Protease</keyword>
<dbReference type="PANTHER" id="PTHR47966:SF51">
    <property type="entry name" value="BETA-SITE APP-CLEAVING ENZYME, ISOFORM A-RELATED"/>
    <property type="match status" value="1"/>
</dbReference>
<dbReference type="GO" id="GO:0005764">
    <property type="term" value="C:lysosome"/>
    <property type="evidence" value="ECO:0007669"/>
    <property type="project" value="TreeGrafter"/>
</dbReference>
<dbReference type="GO" id="GO:0004190">
    <property type="term" value="F:aspartic-type endopeptidase activity"/>
    <property type="evidence" value="ECO:0007669"/>
    <property type="project" value="UniProtKB-KW"/>
</dbReference>
<keyword evidence="10" id="KW-0812">Transmembrane</keyword>
<keyword evidence="10" id="KW-0472">Membrane</keyword>
<dbReference type="EMBL" id="GECU01016670">
    <property type="protein sequence ID" value="JAS91036.1"/>
    <property type="molecule type" value="Transcribed_RNA"/>
</dbReference>
<accession>A0A1B6IVR4</accession>
<dbReference type="AlphaFoldDB" id="A0A1B6IVR4"/>
<keyword evidence="4 9" id="KW-0378">Hydrolase</keyword>
<dbReference type="Gene3D" id="2.40.70.10">
    <property type="entry name" value="Acid Proteases"/>
    <property type="match status" value="2"/>
</dbReference>
<dbReference type="FunFam" id="2.40.70.10:FF:000008">
    <property type="entry name" value="Cathepsin D"/>
    <property type="match status" value="1"/>
</dbReference>
<evidence type="ECO:0000256" key="3">
    <source>
        <dbReference type="ARBA" id="ARBA00022750"/>
    </source>
</evidence>
<evidence type="ECO:0000256" key="8">
    <source>
        <dbReference type="PIRSR" id="PIRSR601461-2"/>
    </source>
</evidence>
<keyword evidence="3 9" id="KW-0064">Aspartyl protease</keyword>
<evidence type="ECO:0000256" key="10">
    <source>
        <dbReference type="SAM" id="Phobius"/>
    </source>
</evidence>
<dbReference type="Pfam" id="PF00026">
    <property type="entry name" value="Asp"/>
    <property type="match status" value="1"/>
</dbReference>
<dbReference type="PRINTS" id="PR00792">
    <property type="entry name" value="PEPSIN"/>
</dbReference>
<name>A0A1B6IVR4_9HEMI</name>
<keyword evidence="6" id="KW-0325">Glycoprotein</keyword>
<dbReference type="GO" id="GO:0006508">
    <property type="term" value="P:proteolysis"/>
    <property type="evidence" value="ECO:0007669"/>
    <property type="project" value="UniProtKB-KW"/>
</dbReference>
<keyword evidence="5 8" id="KW-1015">Disulfide bond</keyword>
<evidence type="ECO:0000256" key="7">
    <source>
        <dbReference type="PIRSR" id="PIRSR601461-1"/>
    </source>
</evidence>
<dbReference type="InterPro" id="IPR033121">
    <property type="entry name" value="PEPTIDASE_A1"/>
</dbReference>
<sequence>MYTLRQLLIEELSDIRNESADLPSGTDSAHYHPYLSIMYFNISLTILLLPCLFTLSVVSSKNIISISLKKQKTNETLELIGRHMKGLRLLQGRANVTLYDVQDTYYYGTMNVGTPPQTFNVNFDSGSADLWVPSIQICSTDPSFCERHKTYKSSTSNTYKKDGQQFSITYGKGGASGFVSQDNIEVAGIQVTGQVFGEATSIDSAGMAPYFDGIFGLAYPKLSNIGTNPPFVNMIRQGVLDQPVFAFYLNKDDSSEDRGELVLGGVSSDHYSGNFTYTPVLSLSYWIIKMDSVQINSNAVSGSQQAIPDSGTSFMYGPSHVMNVIINAIGGQYQNGLYIVPCSSTGSLPSVTFVINSTPFVLLPEDYIVKISGVCVSGFIGETSFPFFILGDVFMRKYYTKFDMGKNRVGFAKAKTIGNPSTPKDDSDDSSNSAFKLQDISVIKHVLVILIICCSHYIY</sequence>
<comment type="similarity">
    <text evidence="1 9">Belongs to the peptidase A1 family.</text>
</comment>
<feature type="active site" evidence="7">
    <location>
        <position position="309"/>
    </location>
</feature>
<feature type="domain" description="Peptidase A1" evidence="11">
    <location>
        <begin position="106"/>
        <end position="412"/>
    </location>
</feature>
<feature type="disulfide bond" evidence="8">
    <location>
        <begin position="342"/>
        <end position="375"/>
    </location>
</feature>
<dbReference type="PANTHER" id="PTHR47966">
    <property type="entry name" value="BETA-SITE APP-CLEAVING ENZYME, ISOFORM A-RELATED"/>
    <property type="match status" value="1"/>
</dbReference>
<dbReference type="PROSITE" id="PS51767">
    <property type="entry name" value="PEPTIDASE_A1"/>
    <property type="match status" value="1"/>
</dbReference>
<dbReference type="InterPro" id="IPR001969">
    <property type="entry name" value="Aspartic_peptidase_AS"/>
</dbReference>
<feature type="active site" evidence="7">
    <location>
        <position position="124"/>
    </location>
</feature>
<evidence type="ECO:0000256" key="1">
    <source>
        <dbReference type="ARBA" id="ARBA00007447"/>
    </source>
</evidence>
<evidence type="ECO:0000256" key="2">
    <source>
        <dbReference type="ARBA" id="ARBA00022670"/>
    </source>
</evidence>
<gene>
    <name evidence="12" type="ORF">g.32827</name>
</gene>
<protein>
    <recommendedName>
        <fullName evidence="11">Peptidase A1 domain-containing protein</fullName>
    </recommendedName>
</protein>
<reference evidence="12" key="1">
    <citation type="submission" date="2015-11" db="EMBL/GenBank/DDBJ databases">
        <title>De novo transcriptome assembly of four potential Pierce s Disease insect vectors from Arizona vineyards.</title>
        <authorList>
            <person name="Tassone E.E."/>
        </authorList>
    </citation>
    <scope>NUCLEOTIDE SEQUENCE</scope>
</reference>
<proteinExistence type="inferred from homology"/>
<dbReference type="FunFam" id="2.40.70.10:FF:000002">
    <property type="entry name" value="Vacuolar aspartic proteinase"/>
    <property type="match status" value="1"/>
</dbReference>
<organism evidence="12">
    <name type="scientific">Homalodisca liturata</name>
    <dbReference type="NCBI Taxonomy" id="320908"/>
    <lineage>
        <taxon>Eukaryota</taxon>
        <taxon>Metazoa</taxon>
        <taxon>Ecdysozoa</taxon>
        <taxon>Arthropoda</taxon>
        <taxon>Hexapoda</taxon>
        <taxon>Insecta</taxon>
        <taxon>Pterygota</taxon>
        <taxon>Neoptera</taxon>
        <taxon>Paraneoptera</taxon>
        <taxon>Hemiptera</taxon>
        <taxon>Auchenorrhyncha</taxon>
        <taxon>Membracoidea</taxon>
        <taxon>Cicadellidae</taxon>
        <taxon>Cicadellinae</taxon>
        <taxon>Proconiini</taxon>
        <taxon>Homalodisca</taxon>
    </lineage>
</organism>
<dbReference type="InterPro" id="IPR001461">
    <property type="entry name" value="Aspartic_peptidase_A1"/>
</dbReference>
<dbReference type="PROSITE" id="PS00141">
    <property type="entry name" value="ASP_PROTEASE"/>
    <property type="match status" value="1"/>
</dbReference>
<feature type="transmembrane region" description="Helical" evidence="10">
    <location>
        <begin position="37"/>
        <end position="58"/>
    </location>
</feature>
<keyword evidence="10" id="KW-1133">Transmembrane helix</keyword>
<evidence type="ECO:0000256" key="6">
    <source>
        <dbReference type="ARBA" id="ARBA00023180"/>
    </source>
</evidence>
<evidence type="ECO:0000256" key="9">
    <source>
        <dbReference type="RuleBase" id="RU000454"/>
    </source>
</evidence>
<dbReference type="SUPFAM" id="SSF50630">
    <property type="entry name" value="Acid proteases"/>
    <property type="match status" value="1"/>
</dbReference>
<evidence type="ECO:0000256" key="4">
    <source>
        <dbReference type="ARBA" id="ARBA00022801"/>
    </source>
</evidence>
<dbReference type="InterPro" id="IPR021109">
    <property type="entry name" value="Peptidase_aspartic_dom_sf"/>
</dbReference>
<evidence type="ECO:0000256" key="5">
    <source>
        <dbReference type="ARBA" id="ARBA00023157"/>
    </source>
</evidence>